<dbReference type="GeneID" id="110418591"/>
<evidence type="ECO:0000313" key="3">
    <source>
        <dbReference type="RefSeq" id="XP_021287041.1"/>
    </source>
</evidence>
<dbReference type="OrthoDB" id="641566at2759"/>
<dbReference type="InterPro" id="IPR044822">
    <property type="entry name" value="Myb_DNA-bind_4"/>
</dbReference>
<feature type="domain" description="Myb/SANT-like DNA-binding" evidence="1">
    <location>
        <begin position="85"/>
        <end position="175"/>
    </location>
</feature>
<accession>A0A6J1AJL5</accession>
<proteinExistence type="predicted"/>
<dbReference type="Pfam" id="PF13837">
    <property type="entry name" value="Myb_DNA-bind_4"/>
    <property type="match status" value="1"/>
</dbReference>
<organism evidence="2 3">
    <name type="scientific">Herrania umbratica</name>
    <dbReference type="NCBI Taxonomy" id="108875"/>
    <lineage>
        <taxon>Eukaryota</taxon>
        <taxon>Viridiplantae</taxon>
        <taxon>Streptophyta</taxon>
        <taxon>Embryophyta</taxon>
        <taxon>Tracheophyta</taxon>
        <taxon>Spermatophyta</taxon>
        <taxon>Magnoliopsida</taxon>
        <taxon>eudicotyledons</taxon>
        <taxon>Gunneridae</taxon>
        <taxon>Pentapetalae</taxon>
        <taxon>rosids</taxon>
        <taxon>malvids</taxon>
        <taxon>Malvales</taxon>
        <taxon>Malvaceae</taxon>
        <taxon>Byttnerioideae</taxon>
        <taxon>Herrania</taxon>
    </lineage>
</organism>
<dbReference type="PANTHER" id="PTHR46327">
    <property type="entry name" value="F16F4.11 PROTEIN-RELATED"/>
    <property type="match status" value="1"/>
</dbReference>
<keyword evidence="2" id="KW-1185">Reference proteome</keyword>
<dbReference type="Gene3D" id="1.10.10.60">
    <property type="entry name" value="Homeodomain-like"/>
    <property type="match status" value="1"/>
</dbReference>
<dbReference type="PANTHER" id="PTHR46327:SF5">
    <property type="entry name" value="MYB_SANT-LIKE DNA-BINDING DOMAIN-CONTAINING PROTEIN"/>
    <property type="match status" value="1"/>
</dbReference>
<protein>
    <submittedName>
        <fullName evidence="3">Uncharacterized protein LOC110418591</fullName>
    </submittedName>
</protein>
<dbReference type="AlphaFoldDB" id="A0A6J1AJL5"/>
<sequence length="451" mass="51007">MEGQRSPGGKVLHGWAYGCQDLQGSMKPSHEQKPCMLELPSASGLVENEGHENMVIEDDVTNYAEQGTLEHNEVGKSEDGSPWQRMKWTGKMVKLLITILSYIGEDPSTDCVGSQRKMSSLLRKLGKWKCVSKVMVERGYHVSPQQCEDKFNNLNKTYRRLNDLLGRGTSCKVVENPKLLDVIDLSEKGKEDVRKILTSKHLFFEEMCSYHNGNRLYLPHDPDLLQSLLLILKNENENELHDLSQPELYGTDQKAGVLAEGDAAEDSGATSGIPVFSARLRLTNENEIAGFGNTSKPLDSNQPLDAQGDLAEYNGTNSGFSAVSAMWLKQTNENKVAGLGNPLKPWDCNQISDAQPLYNFTHQNLCCPEGNEADRSQNQQMAYRMYQLEMQKLQLKSEMLKLEKQRFKWQCNSLKQDMEVDKMRMENKCLKLGNECIAMQLKQRSMDLKRD</sequence>
<evidence type="ECO:0000259" key="1">
    <source>
        <dbReference type="Pfam" id="PF13837"/>
    </source>
</evidence>
<evidence type="ECO:0000313" key="2">
    <source>
        <dbReference type="Proteomes" id="UP000504621"/>
    </source>
</evidence>
<dbReference type="Proteomes" id="UP000504621">
    <property type="component" value="Unplaced"/>
</dbReference>
<name>A0A6J1AJL5_9ROSI</name>
<gene>
    <name evidence="3" type="primary">LOC110418591</name>
</gene>
<reference evidence="3" key="1">
    <citation type="submission" date="2025-08" db="UniProtKB">
        <authorList>
            <consortium name="RefSeq"/>
        </authorList>
    </citation>
    <scope>IDENTIFICATION</scope>
    <source>
        <tissue evidence="3">Leaf</tissue>
    </source>
</reference>
<dbReference type="RefSeq" id="XP_021287041.1">
    <property type="nucleotide sequence ID" value="XM_021431366.1"/>
</dbReference>